<name>A0A1H1YMD8_9ACTN</name>
<keyword evidence="5 7" id="KW-1133">Transmembrane helix</keyword>
<dbReference type="InterPro" id="IPR000515">
    <property type="entry name" value="MetI-like"/>
</dbReference>
<dbReference type="Pfam" id="PF00528">
    <property type="entry name" value="BPD_transp_1"/>
    <property type="match status" value="1"/>
</dbReference>
<dbReference type="GO" id="GO:0005886">
    <property type="term" value="C:plasma membrane"/>
    <property type="evidence" value="ECO:0007669"/>
    <property type="project" value="UniProtKB-SubCell"/>
</dbReference>
<reference evidence="10 11" key="1">
    <citation type="submission" date="2016-10" db="EMBL/GenBank/DDBJ databases">
        <authorList>
            <person name="de Groot N.N."/>
        </authorList>
    </citation>
    <scope>NUCLEOTIDE SEQUENCE [LARGE SCALE GENOMIC DNA]</scope>
    <source>
        <strain evidence="10 11">DSM 21800</strain>
    </source>
</reference>
<dbReference type="EMBL" id="LT629772">
    <property type="protein sequence ID" value="SDT22628.1"/>
    <property type="molecule type" value="Genomic_DNA"/>
</dbReference>
<dbReference type="Gene3D" id="1.10.3720.10">
    <property type="entry name" value="MetI-like"/>
    <property type="match status" value="1"/>
</dbReference>
<accession>A0A1H1YMD8</accession>
<dbReference type="Proteomes" id="UP000199103">
    <property type="component" value="Chromosome I"/>
</dbReference>
<dbReference type="InterPro" id="IPR035906">
    <property type="entry name" value="MetI-like_sf"/>
</dbReference>
<keyword evidence="11" id="KW-1185">Reference proteome</keyword>
<evidence type="ECO:0000259" key="9">
    <source>
        <dbReference type="PROSITE" id="PS50928"/>
    </source>
</evidence>
<keyword evidence="6 7" id="KW-0472">Membrane</keyword>
<comment type="subcellular location">
    <subcellularLocation>
        <location evidence="1 7">Cell membrane</location>
        <topology evidence="1 7">Multi-pass membrane protein</topology>
    </subcellularLocation>
</comment>
<evidence type="ECO:0000256" key="8">
    <source>
        <dbReference type="SAM" id="MobiDB-lite"/>
    </source>
</evidence>
<evidence type="ECO:0000256" key="1">
    <source>
        <dbReference type="ARBA" id="ARBA00004651"/>
    </source>
</evidence>
<feature type="transmembrane region" description="Helical" evidence="7">
    <location>
        <begin position="92"/>
        <end position="116"/>
    </location>
</feature>
<evidence type="ECO:0000256" key="5">
    <source>
        <dbReference type="ARBA" id="ARBA00022989"/>
    </source>
</evidence>
<feature type="region of interest" description="Disordered" evidence="8">
    <location>
        <begin position="1"/>
        <end position="20"/>
    </location>
</feature>
<dbReference type="CDD" id="cd06261">
    <property type="entry name" value="TM_PBP2"/>
    <property type="match status" value="1"/>
</dbReference>
<keyword evidence="4 7" id="KW-0812">Transmembrane</keyword>
<feature type="transmembrane region" description="Helical" evidence="7">
    <location>
        <begin position="128"/>
        <end position="152"/>
    </location>
</feature>
<protein>
    <submittedName>
        <fullName evidence="10">Multiple sugar transport system permease protein</fullName>
    </submittedName>
</protein>
<dbReference type="STRING" id="630515.SAMN04489812_4671"/>
<feature type="transmembrane region" description="Helical" evidence="7">
    <location>
        <begin position="263"/>
        <end position="284"/>
    </location>
</feature>
<sequence>MTALLERPTGPAVTEQHRPATNQRRKRLLGKVVIYLLLLAGAIPTLLPLVWLVRSAFMESAQIFVSPPEWIPKPVAWDNFTGALTSVPFARYFANTMIIEVGVMVGTLLSCSLAAFSFARLRWRRKNLVFGVLMTGVMLPYAVTLIPTFLFWQKLGLVDTYVPLILPAWFGNAVFNIFLLRQFFLTIPFELDESAYIDGANPLQVFFMIILPLSKPALAVVSVFTFLTVWNDYLGPLIYLNSSDKYTLAMGLASFQGTYTAQWGYLMAAATVVLIPIIILFAFAQKYFVEGITLTGMKG</sequence>
<evidence type="ECO:0000256" key="4">
    <source>
        <dbReference type="ARBA" id="ARBA00022692"/>
    </source>
</evidence>
<dbReference type="RefSeq" id="WP_091527897.1">
    <property type="nucleotide sequence ID" value="NZ_LT629772.1"/>
</dbReference>
<dbReference type="PROSITE" id="PS50928">
    <property type="entry name" value="ABC_TM1"/>
    <property type="match status" value="1"/>
</dbReference>
<keyword evidence="10" id="KW-0762">Sugar transport</keyword>
<evidence type="ECO:0000313" key="11">
    <source>
        <dbReference type="Proteomes" id="UP000199103"/>
    </source>
</evidence>
<dbReference type="PANTHER" id="PTHR43744:SF12">
    <property type="entry name" value="ABC TRANSPORTER PERMEASE PROTEIN MG189-RELATED"/>
    <property type="match status" value="1"/>
</dbReference>
<dbReference type="OrthoDB" id="61122at2"/>
<feature type="transmembrane region" description="Helical" evidence="7">
    <location>
        <begin position="205"/>
        <end position="230"/>
    </location>
</feature>
<keyword evidence="3" id="KW-1003">Cell membrane</keyword>
<evidence type="ECO:0000313" key="10">
    <source>
        <dbReference type="EMBL" id="SDT22628.1"/>
    </source>
</evidence>
<evidence type="ECO:0000256" key="2">
    <source>
        <dbReference type="ARBA" id="ARBA00022448"/>
    </source>
</evidence>
<proteinExistence type="inferred from homology"/>
<gene>
    <name evidence="10" type="ORF">SAMN04489812_4671</name>
</gene>
<dbReference type="AlphaFoldDB" id="A0A1H1YMD8"/>
<comment type="similarity">
    <text evidence="7">Belongs to the binding-protein-dependent transport system permease family.</text>
</comment>
<dbReference type="SUPFAM" id="SSF161098">
    <property type="entry name" value="MetI-like"/>
    <property type="match status" value="1"/>
</dbReference>
<keyword evidence="2 7" id="KW-0813">Transport</keyword>
<feature type="domain" description="ABC transmembrane type-1" evidence="9">
    <location>
        <begin position="93"/>
        <end position="284"/>
    </location>
</feature>
<evidence type="ECO:0000256" key="3">
    <source>
        <dbReference type="ARBA" id="ARBA00022475"/>
    </source>
</evidence>
<feature type="transmembrane region" description="Helical" evidence="7">
    <location>
        <begin position="32"/>
        <end position="53"/>
    </location>
</feature>
<organism evidence="10 11">
    <name type="scientific">Microlunatus soli</name>
    <dbReference type="NCBI Taxonomy" id="630515"/>
    <lineage>
        <taxon>Bacteria</taxon>
        <taxon>Bacillati</taxon>
        <taxon>Actinomycetota</taxon>
        <taxon>Actinomycetes</taxon>
        <taxon>Propionibacteriales</taxon>
        <taxon>Propionibacteriaceae</taxon>
        <taxon>Microlunatus</taxon>
    </lineage>
</organism>
<dbReference type="GO" id="GO:0055085">
    <property type="term" value="P:transmembrane transport"/>
    <property type="evidence" value="ECO:0007669"/>
    <property type="project" value="InterPro"/>
</dbReference>
<dbReference type="PANTHER" id="PTHR43744">
    <property type="entry name" value="ABC TRANSPORTER PERMEASE PROTEIN MG189-RELATED-RELATED"/>
    <property type="match status" value="1"/>
</dbReference>
<feature type="transmembrane region" description="Helical" evidence="7">
    <location>
        <begin position="164"/>
        <end position="184"/>
    </location>
</feature>
<evidence type="ECO:0000256" key="6">
    <source>
        <dbReference type="ARBA" id="ARBA00023136"/>
    </source>
</evidence>
<evidence type="ECO:0000256" key="7">
    <source>
        <dbReference type="RuleBase" id="RU363032"/>
    </source>
</evidence>